<dbReference type="Pfam" id="PF20430">
    <property type="entry name" value="Eplus_motif"/>
    <property type="match status" value="1"/>
</dbReference>
<feature type="domain" description="DYW" evidence="4">
    <location>
        <begin position="665"/>
        <end position="748"/>
    </location>
</feature>
<keyword evidence="2" id="KW-0677">Repeat</keyword>
<sequence>MNKNSSICKMQFSPKNTNTISKIMWGIALGSRVKRIIPFHSNHLRHYSSSHSQLPNYVHANLLKNGTFGELSVTNYVLSLYIKSKDLVCAVQMFDEMLDRDVRSWTMIISGLVQVGSCRMALDMFADMHKEGIVPNQFTFSSVLKCCSRLNEVRMGKSVHGWIVCNGVFVDTALENSVLDFYVKCGSFDSAKLYIESMTNKDIVSWNIMINAYIQIGDMETALGLFRRLPVKDASSWNTIIRGHLQNDNYGIAMELLYEMVKSGTALSKETFSIAFGLVASLTALDLGMQIHGRLLRSGIHHDGFLRNSLVDFYSKCGEMEKASFVYQGFPKCNASDRCSKNNNKSLPHSFSQSSMVTGYVQNGKLQEALKMFTTMVTDRFEVDKFTLTSIVTGCANAGLLELGQLIHAQIVKAGQPFDIFLSSSMIDMYAKCGELDDAWSIFRETKVRNTVLWTSVISGYGLHGRGRDAIQMFNWMLAEGIKPNEISFVGLLTACSHAGLLNEGIHYFMVMKEEFGIKPQVEHFTCMVDLFGRSGRLDDIKDFISKNKISNVASVWRSFLSSCRIHRNIEMAKWVSDKLFELEPPTAGSYILLSNTCASGDKWDDVAQVRGLMKDMGLMKHPGQSWIQLKNQVHSFVMGDRSHPEEAAIYSYLNELIQRLKEIGYLTEANIVMQDVEEEQKELLLAFHSEKIAIAYALMKTSTGSPIRIMKNLRVCTDCHSFMKCTSLLLEREIVVRDLRRFHHFISSTVTVLVEIIGKVRMIYNACELFHKVSQYLETCGFYCHQ</sequence>
<dbReference type="Pfam" id="PF14432">
    <property type="entry name" value="DYW_deaminase"/>
    <property type="match status" value="1"/>
</dbReference>
<dbReference type="GO" id="GO:0008270">
    <property type="term" value="F:zinc ion binding"/>
    <property type="evidence" value="ECO:0007669"/>
    <property type="project" value="InterPro"/>
</dbReference>
<dbReference type="InterPro" id="IPR046848">
    <property type="entry name" value="E_motif"/>
</dbReference>
<evidence type="ECO:0000313" key="5">
    <source>
        <dbReference type="EMBL" id="WOH15260.1"/>
    </source>
</evidence>
<evidence type="ECO:0000313" key="6">
    <source>
        <dbReference type="Proteomes" id="UP000077755"/>
    </source>
</evidence>
<feature type="repeat" description="PPR" evidence="3">
    <location>
        <begin position="202"/>
        <end position="236"/>
    </location>
</feature>
<dbReference type="EMBL" id="CP093351">
    <property type="protein sequence ID" value="WOH15260.1"/>
    <property type="molecule type" value="Genomic_DNA"/>
</dbReference>
<evidence type="ECO:0000256" key="3">
    <source>
        <dbReference type="PROSITE-ProRule" id="PRU00708"/>
    </source>
</evidence>
<dbReference type="PANTHER" id="PTHR47926">
    <property type="entry name" value="PENTATRICOPEPTIDE REPEAT-CONTAINING PROTEIN"/>
    <property type="match status" value="1"/>
</dbReference>
<dbReference type="NCBIfam" id="TIGR00756">
    <property type="entry name" value="PPR"/>
    <property type="match status" value="5"/>
</dbReference>
<dbReference type="Pfam" id="PF01535">
    <property type="entry name" value="PPR"/>
    <property type="match status" value="2"/>
</dbReference>
<protein>
    <recommendedName>
        <fullName evidence="4">DYW domain-containing protein</fullName>
    </recommendedName>
</protein>
<dbReference type="GO" id="GO:0003723">
    <property type="term" value="F:RNA binding"/>
    <property type="evidence" value="ECO:0007669"/>
    <property type="project" value="InterPro"/>
</dbReference>
<gene>
    <name evidence="5" type="ORF">DCAR_0934797</name>
</gene>
<evidence type="ECO:0000256" key="1">
    <source>
        <dbReference type="ARBA" id="ARBA00006643"/>
    </source>
</evidence>
<evidence type="ECO:0000256" key="2">
    <source>
        <dbReference type="ARBA" id="ARBA00022737"/>
    </source>
</evidence>
<dbReference type="PROSITE" id="PS51375">
    <property type="entry name" value="PPR"/>
    <property type="match status" value="5"/>
</dbReference>
<feature type="repeat" description="PPR" evidence="3">
    <location>
        <begin position="101"/>
        <end position="135"/>
    </location>
</feature>
<comment type="similarity">
    <text evidence="1">Belongs to the PPR family. PCMP-H subfamily.</text>
</comment>
<dbReference type="InterPro" id="IPR002885">
    <property type="entry name" value="PPR_rpt"/>
</dbReference>
<dbReference type="Proteomes" id="UP000077755">
    <property type="component" value="Chromosome 9"/>
</dbReference>
<feature type="repeat" description="PPR" evidence="3">
    <location>
        <begin position="349"/>
        <end position="383"/>
    </location>
</feature>
<dbReference type="InterPro" id="IPR011990">
    <property type="entry name" value="TPR-like_helical_dom_sf"/>
</dbReference>
<dbReference type="Pfam" id="PF20431">
    <property type="entry name" value="E_motif"/>
    <property type="match status" value="1"/>
</dbReference>
<proteinExistence type="inferred from homology"/>
<dbReference type="InterPro" id="IPR046849">
    <property type="entry name" value="E2_motif"/>
</dbReference>
<feature type="repeat" description="PPR" evidence="3">
    <location>
        <begin position="419"/>
        <end position="449"/>
    </location>
</feature>
<reference evidence="5" key="2">
    <citation type="submission" date="2022-03" db="EMBL/GenBank/DDBJ databases">
        <title>Draft title - Genomic analysis of global carrot germplasm unveils the trajectory of domestication and the origin of high carotenoid orange carrot.</title>
        <authorList>
            <person name="Iorizzo M."/>
            <person name="Ellison S."/>
            <person name="Senalik D."/>
            <person name="Macko-Podgorni A."/>
            <person name="Grzebelus D."/>
            <person name="Bostan H."/>
            <person name="Rolling W."/>
            <person name="Curaba J."/>
            <person name="Simon P."/>
        </authorList>
    </citation>
    <scope>NUCLEOTIDE SEQUENCE</scope>
    <source>
        <tissue evidence="5">Leaf</tissue>
    </source>
</reference>
<dbReference type="GO" id="GO:0009451">
    <property type="term" value="P:RNA modification"/>
    <property type="evidence" value="ECO:0007669"/>
    <property type="project" value="InterPro"/>
</dbReference>
<dbReference type="AlphaFoldDB" id="A0AAF1BDB7"/>
<name>A0AAF1BDB7_DAUCS</name>
<dbReference type="FunFam" id="1.25.40.10:FF:000144">
    <property type="entry name" value="Pentatricopeptide repeat-containing protein, mitochondrial"/>
    <property type="match status" value="1"/>
</dbReference>
<organism evidence="5 6">
    <name type="scientific">Daucus carota subsp. sativus</name>
    <name type="common">Carrot</name>
    <dbReference type="NCBI Taxonomy" id="79200"/>
    <lineage>
        <taxon>Eukaryota</taxon>
        <taxon>Viridiplantae</taxon>
        <taxon>Streptophyta</taxon>
        <taxon>Embryophyta</taxon>
        <taxon>Tracheophyta</taxon>
        <taxon>Spermatophyta</taxon>
        <taxon>Magnoliopsida</taxon>
        <taxon>eudicotyledons</taxon>
        <taxon>Gunneridae</taxon>
        <taxon>Pentapetalae</taxon>
        <taxon>asterids</taxon>
        <taxon>campanulids</taxon>
        <taxon>Apiales</taxon>
        <taxon>Apiaceae</taxon>
        <taxon>Apioideae</taxon>
        <taxon>Scandiceae</taxon>
        <taxon>Daucinae</taxon>
        <taxon>Daucus</taxon>
        <taxon>Daucus sect. Daucus</taxon>
    </lineage>
</organism>
<dbReference type="Gene3D" id="1.25.40.10">
    <property type="entry name" value="Tetratricopeptide repeat domain"/>
    <property type="match status" value="4"/>
</dbReference>
<reference evidence="5" key="1">
    <citation type="journal article" date="2016" name="Nat. Genet.">
        <title>A high-quality carrot genome assembly provides new insights into carotenoid accumulation and asterid genome evolution.</title>
        <authorList>
            <person name="Iorizzo M."/>
            <person name="Ellison S."/>
            <person name="Senalik D."/>
            <person name="Zeng P."/>
            <person name="Satapoomin P."/>
            <person name="Huang J."/>
            <person name="Bowman M."/>
            <person name="Iovene M."/>
            <person name="Sanseverino W."/>
            <person name="Cavagnaro P."/>
            <person name="Yildiz M."/>
            <person name="Macko-Podgorni A."/>
            <person name="Moranska E."/>
            <person name="Grzebelus E."/>
            <person name="Grzebelus D."/>
            <person name="Ashrafi H."/>
            <person name="Zheng Z."/>
            <person name="Cheng S."/>
            <person name="Spooner D."/>
            <person name="Van Deynze A."/>
            <person name="Simon P."/>
        </authorList>
    </citation>
    <scope>NUCLEOTIDE SEQUENCE</scope>
    <source>
        <tissue evidence="5">Leaf</tissue>
    </source>
</reference>
<dbReference type="Pfam" id="PF13041">
    <property type="entry name" value="PPR_2"/>
    <property type="match status" value="4"/>
</dbReference>
<accession>A0AAF1BDB7</accession>
<dbReference type="PANTHER" id="PTHR47926:SF347">
    <property type="entry name" value="PENTATRICOPEPTIDE REPEAT-CONTAINING PROTEIN"/>
    <property type="match status" value="1"/>
</dbReference>
<feature type="repeat" description="PPR" evidence="3">
    <location>
        <begin position="450"/>
        <end position="484"/>
    </location>
</feature>
<keyword evidence="6" id="KW-1185">Reference proteome</keyword>
<dbReference type="FunFam" id="1.25.40.10:FF:000366">
    <property type="entry name" value="Pentatricopeptide (PPR) repeat-containing protein"/>
    <property type="match status" value="1"/>
</dbReference>
<evidence type="ECO:0000259" key="4">
    <source>
        <dbReference type="Pfam" id="PF14432"/>
    </source>
</evidence>
<dbReference type="InterPro" id="IPR046960">
    <property type="entry name" value="PPR_At4g14850-like_plant"/>
</dbReference>
<dbReference type="InterPro" id="IPR032867">
    <property type="entry name" value="DYW_dom"/>
</dbReference>